<reference evidence="1" key="1">
    <citation type="submission" date="2020-01" db="EMBL/GenBank/DDBJ databases">
        <title>Genome sequence of Kobresia littledalei, the first chromosome-level genome in the family Cyperaceae.</title>
        <authorList>
            <person name="Qu G."/>
        </authorList>
    </citation>
    <scope>NUCLEOTIDE SEQUENCE</scope>
    <source>
        <strain evidence="1">C.B.Clarke</strain>
        <tissue evidence="1">Leaf</tissue>
    </source>
</reference>
<dbReference type="OrthoDB" id="1688863at2759"/>
<dbReference type="EMBL" id="SWLB01000028">
    <property type="protein sequence ID" value="KAF3320740.1"/>
    <property type="molecule type" value="Genomic_DNA"/>
</dbReference>
<sequence>MGNCLVLQDSQMNNTDNLDVRQTASCTFSTNKNILSASTQMVIKEKVVGEEAVRIKLVVKKHQLKEILSKELISIDDMILLLNKERSKRCENDKERREWRPVLESIPEENNFF</sequence>
<comment type="caution">
    <text evidence="1">The sequence shown here is derived from an EMBL/GenBank/DDBJ whole genome shotgun (WGS) entry which is preliminary data.</text>
</comment>
<organism evidence="1 2">
    <name type="scientific">Carex littledalei</name>
    <dbReference type="NCBI Taxonomy" id="544730"/>
    <lineage>
        <taxon>Eukaryota</taxon>
        <taxon>Viridiplantae</taxon>
        <taxon>Streptophyta</taxon>
        <taxon>Embryophyta</taxon>
        <taxon>Tracheophyta</taxon>
        <taxon>Spermatophyta</taxon>
        <taxon>Magnoliopsida</taxon>
        <taxon>Liliopsida</taxon>
        <taxon>Poales</taxon>
        <taxon>Cyperaceae</taxon>
        <taxon>Cyperoideae</taxon>
        <taxon>Cariceae</taxon>
        <taxon>Carex</taxon>
        <taxon>Carex subgen. Euthyceras</taxon>
    </lineage>
</organism>
<evidence type="ECO:0000313" key="2">
    <source>
        <dbReference type="Proteomes" id="UP000623129"/>
    </source>
</evidence>
<evidence type="ECO:0000313" key="1">
    <source>
        <dbReference type="EMBL" id="KAF3320740.1"/>
    </source>
</evidence>
<keyword evidence="2" id="KW-1185">Reference proteome</keyword>
<dbReference type="AlphaFoldDB" id="A0A833Q7R5"/>
<dbReference type="Proteomes" id="UP000623129">
    <property type="component" value="Unassembled WGS sequence"/>
</dbReference>
<name>A0A833Q7R5_9POAL</name>
<dbReference type="PANTHER" id="PTHR33647:SF5">
    <property type="entry name" value="OS01G0793900 PROTEIN"/>
    <property type="match status" value="1"/>
</dbReference>
<proteinExistence type="predicted"/>
<gene>
    <name evidence="1" type="ORF">FCM35_KLT14874</name>
</gene>
<accession>A0A833Q7R5</accession>
<dbReference type="PANTHER" id="PTHR33647">
    <property type="entry name" value="OS01G0793900 PROTEIN"/>
    <property type="match status" value="1"/>
</dbReference>
<protein>
    <submittedName>
        <fullName evidence="1">Uncharacterized protein</fullName>
    </submittedName>
</protein>